<protein>
    <recommendedName>
        <fullName evidence="1">Copine C-terminal domain-containing protein</fullName>
    </recommendedName>
</protein>
<dbReference type="InterPro" id="IPR036465">
    <property type="entry name" value="vWFA_dom_sf"/>
</dbReference>
<dbReference type="PANTHER" id="PTHR10857">
    <property type="entry name" value="COPINE"/>
    <property type="match status" value="1"/>
</dbReference>
<comment type="caution">
    <text evidence="2">The sequence shown here is derived from an EMBL/GenBank/DDBJ whole genome shotgun (WGS) entry which is preliminary data.</text>
</comment>
<keyword evidence="3" id="KW-1185">Reference proteome</keyword>
<sequence length="618" mass="71876">MEYSNAESFPTFKRQVEHDDRMTNVKLINDPEQLRLRKERDLKEADRLLHFKLQFSITPIKIWKLLPEKYTDPEELGYASILFQEFDFKKNEYVNVGTSTEARVMIKGKKNIKLHGDIKFQKAVGLVFEMGAAQQMRVVLLAKSNEEEDDESATNIAHYDFRISDLLNTEARAIRKELIFSKTLKRRPKHNKYITIRLDTPAPKPHCLARDTSYEGTHIVLRDMNKFGEVEAKQLSVTMKIMVRDLPIMNRLTKNTNSYFQVFKDGVKFKQKLYQSEILSDKISGNFNTFSFGIEGERSLDKPMLIEVWHRNTLMKSEFIGIMRTDLYDLRSGKVDFQLVNPDVPTEYRGTVKVLKYEERIWITEKVIQKCLNKKTGVIKTVENVIYKNDFSIMNYLGHYPVCMSFAVDFTASNGVKPVSNANSFHYLSGDQLNPYQKSLIGLRNSLKPWSNQTEMKMYGFGGVKNSIFEMKASKLYDKPVGHTVTQAHMLKMYKKFAKSVDMGFDNEFVRIITDVAKISERVLSYHVLVVILDGDKFDYKRTCDVIKRTQRCGMSILFVGIGGEPFKNLLRLQQDCRNVTFTRYVDNEQQVSRNAMYKLPVHMLEFFAIHKIVPENY</sequence>
<dbReference type="GO" id="GO:0071277">
    <property type="term" value="P:cellular response to calcium ion"/>
    <property type="evidence" value="ECO:0007669"/>
    <property type="project" value="TreeGrafter"/>
</dbReference>
<dbReference type="SUPFAM" id="SSF53300">
    <property type="entry name" value="vWA-like"/>
    <property type="match status" value="1"/>
</dbReference>
<evidence type="ECO:0000259" key="1">
    <source>
        <dbReference type="Pfam" id="PF07002"/>
    </source>
</evidence>
<dbReference type="EMBL" id="JAOPGA020001124">
    <property type="protein sequence ID" value="KAL0485297.1"/>
    <property type="molecule type" value="Genomic_DNA"/>
</dbReference>
<dbReference type="Pfam" id="PF07002">
    <property type="entry name" value="Copine"/>
    <property type="match status" value="1"/>
</dbReference>
<dbReference type="InterPro" id="IPR035892">
    <property type="entry name" value="C2_domain_sf"/>
</dbReference>
<accession>A0AAW2Z657</accession>
<dbReference type="SUPFAM" id="SSF49562">
    <property type="entry name" value="C2 domain (Calcium/lipid-binding domain, CaLB)"/>
    <property type="match status" value="1"/>
</dbReference>
<organism evidence="2 3">
    <name type="scientific">Acrasis kona</name>
    <dbReference type="NCBI Taxonomy" id="1008807"/>
    <lineage>
        <taxon>Eukaryota</taxon>
        <taxon>Discoba</taxon>
        <taxon>Heterolobosea</taxon>
        <taxon>Tetramitia</taxon>
        <taxon>Eutetramitia</taxon>
        <taxon>Acrasidae</taxon>
        <taxon>Acrasis</taxon>
    </lineage>
</organism>
<dbReference type="InterPro" id="IPR010734">
    <property type="entry name" value="Copine_C"/>
</dbReference>
<name>A0AAW2Z657_9EUKA</name>
<feature type="domain" description="Copine C-terminal" evidence="1">
    <location>
        <begin position="424"/>
        <end position="576"/>
    </location>
</feature>
<dbReference type="InterPro" id="IPR045052">
    <property type="entry name" value="Copine"/>
</dbReference>
<gene>
    <name evidence="2" type="ORF">AKO1_011703</name>
</gene>
<reference evidence="2 3" key="1">
    <citation type="submission" date="2024-03" db="EMBL/GenBank/DDBJ databases">
        <title>The Acrasis kona genome and developmental transcriptomes reveal deep origins of eukaryotic multicellular pathways.</title>
        <authorList>
            <person name="Sheikh S."/>
            <person name="Fu C.-J."/>
            <person name="Brown M.W."/>
            <person name="Baldauf S.L."/>
        </authorList>
    </citation>
    <scope>NUCLEOTIDE SEQUENCE [LARGE SCALE GENOMIC DNA]</scope>
    <source>
        <strain evidence="2 3">ATCC MYA-3509</strain>
    </source>
</reference>
<dbReference type="Proteomes" id="UP001431209">
    <property type="component" value="Unassembled WGS sequence"/>
</dbReference>
<evidence type="ECO:0000313" key="3">
    <source>
        <dbReference type="Proteomes" id="UP001431209"/>
    </source>
</evidence>
<evidence type="ECO:0000313" key="2">
    <source>
        <dbReference type="EMBL" id="KAL0485297.1"/>
    </source>
</evidence>
<dbReference type="AlphaFoldDB" id="A0AAW2Z657"/>
<dbReference type="GO" id="GO:0005886">
    <property type="term" value="C:plasma membrane"/>
    <property type="evidence" value="ECO:0007669"/>
    <property type="project" value="TreeGrafter"/>
</dbReference>
<dbReference type="GO" id="GO:0005544">
    <property type="term" value="F:calcium-dependent phospholipid binding"/>
    <property type="evidence" value="ECO:0007669"/>
    <property type="project" value="InterPro"/>
</dbReference>
<dbReference type="Gene3D" id="2.60.40.150">
    <property type="entry name" value="C2 domain"/>
    <property type="match status" value="1"/>
</dbReference>
<dbReference type="PANTHER" id="PTHR10857:SF106">
    <property type="entry name" value="C2 DOMAIN-CONTAINING PROTEIN"/>
    <property type="match status" value="1"/>
</dbReference>
<proteinExistence type="predicted"/>